<feature type="region of interest" description="Disordered" evidence="1">
    <location>
        <begin position="77"/>
        <end position="97"/>
    </location>
</feature>
<dbReference type="Proteomes" id="UP000823749">
    <property type="component" value="Unassembled WGS sequence"/>
</dbReference>
<gene>
    <name evidence="2" type="ORF">RHGRI_038840</name>
</gene>
<name>A0AAV6HLQ2_9ERIC</name>
<proteinExistence type="predicted"/>
<dbReference type="AlphaFoldDB" id="A0AAV6HLQ2"/>
<protein>
    <submittedName>
        <fullName evidence="2">Uncharacterized protein</fullName>
    </submittedName>
</protein>
<dbReference type="EMBL" id="JACTNZ010000041">
    <property type="protein sequence ID" value="KAG5512773.1"/>
    <property type="molecule type" value="Genomic_DNA"/>
</dbReference>
<evidence type="ECO:0000256" key="1">
    <source>
        <dbReference type="SAM" id="MobiDB-lite"/>
    </source>
</evidence>
<reference evidence="2" key="1">
    <citation type="submission" date="2020-08" db="EMBL/GenBank/DDBJ databases">
        <title>Plant Genome Project.</title>
        <authorList>
            <person name="Zhang R.-G."/>
        </authorList>
    </citation>
    <scope>NUCLEOTIDE SEQUENCE</scope>
    <source>
        <strain evidence="2">WSP0</strain>
        <tissue evidence="2">Leaf</tissue>
    </source>
</reference>
<comment type="caution">
    <text evidence="2">The sequence shown here is derived from an EMBL/GenBank/DDBJ whole genome shotgun (WGS) entry which is preliminary data.</text>
</comment>
<sequence>MHAGVMDPNVSATDEAHYNDLPQIVPDADMRCLDSMLTDEQRLLIIRSQEHLMLTDDKDHDDDTLDEHIRSLVSILADSSPTPQDPADRGKDFDRCF</sequence>
<accession>A0AAV6HLQ2</accession>
<keyword evidence="3" id="KW-1185">Reference proteome</keyword>
<organism evidence="2 3">
    <name type="scientific">Rhododendron griersonianum</name>
    <dbReference type="NCBI Taxonomy" id="479676"/>
    <lineage>
        <taxon>Eukaryota</taxon>
        <taxon>Viridiplantae</taxon>
        <taxon>Streptophyta</taxon>
        <taxon>Embryophyta</taxon>
        <taxon>Tracheophyta</taxon>
        <taxon>Spermatophyta</taxon>
        <taxon>Magnoliopsida</taxon>
        <taxon>eudicotyledons</taxon>
        <taxon>Gunneridae</taxon>
        <taxon>Pentapetalae</taxon>
        <taxon>asterids</taxon>
        <taxon>Ericales</taxon>
        <taxon>Ericaceae</taxon>
        <taxon>Ericoideae</taxon>
        <taxon>Rhodoreae</taxon>
        <taxon>Rhododendron</taxon>
    </lineage>
</organism>
<evidence type="ECO:0000313" key="3">
    <source>
        <dbReference type="Proteomes" id="UP000823749"/>
    </source>
</evidence>
<evidence type="ECO:0000313" key="2">
    <source>
        <dbReference type="EMBL" id="KAG5512773.1"/>
    </source>
</evidence>
<feature type="compositionally biased region" description="Basic and acidic residues" evidence="1">
    <location>
        <begin position="86"/>
        <end position="97"/>
    </location>
</feature>